<feature type="transmembrane region" description="Helical" evidence="5">
    <location>
        <begin position="74"/>
        <end position="95"/>
    </location>
</feature>
<feature type="transmembrane region" description="Helical" evidence="5">
    <location>
        <begin position="357"/>
        <end position="375"/>
    </location>
</feature>
<protein>
    <submittedName>
        <fullName evidence="7">MFS transporter</fullName>
    </submittedName>
</protein>
<reference evidence="7 8" key="1">
    <citation type="submission" date="2019-10" db="EMBL/GenBank/DDBJ databases">
        <title>Rubrobacter sp nov SCSIO 52915 isolated from a deep-sea sediment in the South China Sea.</title>
        <authorList>
            <person name="Chen R.W."/>
        </authorList>
    </citation>
    <scope>NUCLEOTIDE SEQUENCE [LARGE SCALE GENOMIC DNA]</scope>
    <source>
        <strain evidence="7 8">SCSIO 52915</strain>
    </source>
</reference>
<keyword evidence="4 5" id="KW-0472">Membrane</keyword>
<comment type="subcellular location">
    <subcellularLocation>
        <location evidence="1">Cell membrane</location>
        <topology evidence="1">Multi-pass membrane protein</topology>
    </subcellularLocation>
</comment>
<feature type="transmembrane region" description="Helical" evidence="5">
    <location>
        <begin position="101"/>
        <end position="125"/>
    </location>
</feature>
<evidence type="ECO:0000259" key="6">
    <source>
        <dbReference type="PROSITE" id="PS50850"/>
    </source>
</evidence>
<dbReference type="PANTHER" id="PTHR23531">
    <property type="entry name" value="QUINOLENE RESISTANCE PROTEIN NORA"/>
    <property type="match status" value="1"/>
</dbReference>
<evidence type="ECO:0000256" key="4">
    <source>
        <dbReference type="ARBA" id="ARBA00023136"/>
    </source>
</evidence>
<evidence type="ECO:0000256" key="1">
    <source>
        <dbReference type="ARBA" id="ARBA00004651"/>
    </source>
</evidence>
<dbReference type="SUPFAM" id="SSF103473">
    <property type="entry name" value="MFS general substrate transporter"/>
    <property type="match status" value="1"/>
</dbReference>
<gene>
    <name evidence="7" type="ORF">GBA65_01170</name>
</gene>
<dbReference type="InterPro" id="IPR052714">
    <property type="entry name" value="MFS_Exporter"/>
</dbReference>
<dbReference type="GO" id="GO:0022857">
    <property type="term" value="F:transmembrane transporter activity"/>
    <property type="evidence" value="ECO:0007669"/>
    <property type="project" value="InterPro"/>
</dbReference>
<sequence>MRDEGRTLLTGAMLALVSSTLASLVGFNLLLSVVPLYANEVGGGSTGAGFATAAFMLSTVLAQTQMPRALSRFGYRPVLAAGLLSLGLPAFAYATADGLPAVLAVTLARGVGFGIVTVVFGAVVVEIAPAERRGEALGLFGIAIALPAIFCNPLSLWLVERSGYEPVFLLGGAAPLLGFVSFLGLGSVRGGGRSDGAGFLEGLARPPLLRLVVIFAVSTMVGGVLVTFLPLAAPGVGVFSAATAILALGISVTLGRLWAGRFADRNGPRGLLAPGLVLAALGVATLAQGGPALLVGAALFGLGFGALQSATLVMIMARVSKEEYGLGSTLWNAAFDAGTGLGAFLFGFVVGASGFSIAFYLCAALLLAALVVVRLDRAATGPA</sequence>
<organism evidence="7 8">
    <name type="scientific">Rubrobacter marinus</name>
    <dbReference type="NCBI Taxonomy" id="2653852"/>
    <lineage>
        <taxon>Bacteria</taxon>
        <taxon>Bacillati</taxon>
        <taxon>Actinomycetota</taxon>
        <taxon>Rubrobacteria</taxon>
        <taxon>Rubrobacterales</taxon>
        <taxon>Rubrobacteraceae</taxon>
        <taxon>Rubrobacter</taxon>
    </lineage>
</organism>
<dbReference type="AlphaFoldDB" id="A0A6G8PS92"/>
<dbReference type="PROSITE" id="PS50850">
    <property type="entry name" value="MFS"/>
    <property type="match status" value="1"/>
</dbReference>
<evidence type="ECO:0000313" key="7">
    <source>
        <dbReference type="EMBL" id="QIN77349.1"/>
    </source>
</evidence>
<dbReference type="GO" id="GO:0005886">
    <property type="term" value="C:plasma membrane"/>
    <property type="evidence" value="ECO:0007669"/>
    <property type="project" value="UniProtKB-SubCell"/>
</dbReference>
<feature type="transmembrane region" description="Helical" evidence="5">
    <location>
        <begin position="167"/>
        <end position="188"/>
    </location>
</feature>
<evidence type="ECO:0000313" key="8">
    <source>
        <dbReference type="Proteomes" id="UP000502706"/>
    </source>
</evidence>
<dbReference type="Proteomes" id="UP000502706">
    <property type="component" value="Chromosome"/>
</dbReference>
<dbReference type="EMBL" id="CP045121">
    <property type="protein sequence ID" value="QIN77349.1"/>
    <property type="molecule type" value="Genomic_DNA"/>
</dbReference>
<dbReference type="PANTHER" id="PTHR23531:SF1">
    <property type="entry name" value="QUINOLENE RESISTANCE PROTEIN NORA"/>
    <property type="match status" value="1"/>
</dbReference>
<feature type="transmembrane region" description="Helical" evidence="5">
    <location>
        <begin position="208"/>
        <end position="232"/>
    </location>
</feature>
<dbReference type="RefSeq" id="WP_166395025.1">
    <property type="nucleotide sequence ID" value="NZ_CP045121.1"/>
</dbReference>
<proteinExistence type="predicted"/>
<name>A0A6G8PS92_9ACTN</name>
<feature type="transmembrane region" description="Helical" evidence="5">
    <location>
        <begin position="12"/>
        <end position="38"/>
    </location>
</feature>
<keyword evidence="2 5" id="KW-0812">Transmembrane</keyword>
<dbReference type="Pfam" id="PF07690">
    <property type="entry name" value="MFS_1"/>
    <property type="match status" value="1"/>
</dbReference>
<dbReference type="InterPro" id="IPR011701">
    <property type="entry name" value="MFS"/>
</dbReference>
<feature type="transmembrane region" description="Helical" evidence="5">
    <location>
        <begin position="238"/>
        <end position="259"/>
    </location>
</feature>
<dbReference type="InterPro" id="IPR020846">
    <property type="entry name" value="MFS_dom"/>
</dbReference>
<feature type="transmembrane region" description="Helical" evidence="5">
    <location>
        <begin position="44"/>
        <end position="62"/>
    </location>
</feature>
<dbReference type="Gene3D" id="1.20.1250.20">
    <property type="entry name" value="MFS general substrate transporter like domains"/>
    <property type="match status" value="1"/>
</dbReference>
<accession>A0A6G8PS92</accession>
<dbReference type="InterPro" id="IPR036259">
    <property type="entry name" value="MFS_trans_sf"/>
</dbReference>
<feature type="transmembrane region" description="Helical" evidence="5">
    <location>
        <begin position="329"/>
        <end position="351"/>
    </location>
</feature>
<dbReference type="KEGG" id="rmar:GBA65_01170"/>
<evidence type="ECO:0000256" key="3">
    <source>
        <dbReference type="ARBA" id="ARBA00022989"/>
    </source>
</evidence>
<evidence type="ECO:0000256" key="2">
    <source>
        <dbReference type="ARBA" id="ARBA00022692"/>
    </source>
</evidence>
<feature type="transmembrane region" description="Helical" evidence="5">
    <location>
        <begin position="293"/>
        <end position="317"/>
    </location>
</feature>
<feature type="transmembrane region" description="Helical" evidence="5">
    <location>
        <begin position="271"/>
        <end position="287"/>
    </location>
</feature>
<feature type="domain" description="Major facilitator superfamily (MFS) profile" evidence="6">
    <location>
        <begin position="12"/>
        <end position="381"/>
    </location>
</feature>
<keyword evidence="8" id="KW-1185">Reference proteome</keyword>
<keyword evidence="3 5" id="KW-1133">Transmembrane helix</keyword>
<evidence type="ECO:0000256" key="5">
    <source>
        <dbReference type="SAM" id="Phobius"/>
    </source>
</evidence>
<feature type="transmembrane region" description="Helical" evidence="5">
    <location>
        <begin position="137"/>
        <end position="155"/>
    </location>
</feature>